<dbReference type="AlphaFoldDB" id="A0A6V7X353"/>
<organism evidence="1 2">
    <name type="scientific">Meloidogyne enterolobii</name>
    <name type="common">Root-knot nematode worm</name>
    <name type="synonym">Meloidogyne mayaguensis</name>
    <dbReference type="NCBI Taxonomy" id="390850"/>
    <lineage>
        <taxon>Eukaryota</taxon>
        <taxon>Metazoa</taxon>
        <taxon>Ecdysozoa</taxon>
        <taxon>Nematoda</taxon>
        <taxon>Chromadorea</taxon>
        <taxon>Rhabditida</taxon>
        <taxon>Tylenchina</taxon>
        <taxon>Tylenchomorpha</taxon>
        <taxon>Tylenchoidea</taxon>
        <taxon>Meloidogynidae</taxon>
        <taxon>Meloidogyninae</taxon>
        <taxon>Meloidogyne</taxon>
    </lineage>
</organism>
<dbReference type="Proteomes" id="UP000580250">
    <property type="component" value="Unassembled WGS sequence"/>
</dbReference>
<accession>A0A6V7X353</accession>
<evidence type="ECO:0000313" key="1">
    <source>
        <dbReference type="EMBL" id="CAD2193781.1"/>
    </source>
</evidence>
<sequence>MSEDCAIRVIEGFKNSNCERWYGFNDVNACMVPYLSNGSSSKSGAKTFSSSSDEEDEFIKDSIAGWSIKSA</sequence>
<protein>
    <submittedName>
        <fullName evidence="1">Uncharacterized protein</fullName>
    </submittedName>
</protein>
<evidence type="ECO:0000313" key="2">
    <source>
        <dbReference type="Proteomes" id="UP000580250"/>
    </source>
</evidence>
<dbReference type="EMBL" id="CAJEWN010001057">
    <property type="protein sequence ID" value="CAD2193781.1"/>
    <property type="molecule type" value="Genomic_DNA"/>
</dbReference>
<comment type="caution">
    <text evidence="1">The sequence shown here is derived from an EMBL/GenBank/DDBJ whole genome shotgun (WGS) entry which is preliminary data.</text>
</comment>
<reference evidence="1 2" key="1">
    <citation type="submission" date="2020-08" db="EMBL/GenBank/DDBJ databases">
        <authorList>
            <person name="Koutsovoulos G."/>
            <person name="Danchin GJ E."/>
        </authorList>
    </citation>
    <scope>NUCLEOTIDE SEQUENCE [LARGE SCALE GENOMIC DNA]</scope>
</reference>
<proteinExistence type="predicted"/>
<gene>
    <name evidence="1" type="ORF">MENT_LOCUS46750</name>
</gene>
<name>A0A6V7X353_MELEN</name>